<sequence>MRNQWEPGIKAVAAVNFLRLDVNEFNPYQYNGYGFYILRKGQL</sequence>
<name>A0A090NY89_SHIDY</name>
<dbReference type="EMBL" id="AXUT01000085">
    <property type="protein sequence ID" value="ESU80843.1"/>
    <property type="molecule type" value="Genomic_DNA"/>
</dbReference>
<proteinExistence type="predicted"/>
<evidence type="ECO:0000313" key="2">
    <source>
        <dbReference type="Proteomes" id="UP000017944"/>
    </source>
</evidence>
<comment type="caution">
    <text evidence="1">The sequence shown here is derived from an EMBL/GenBank/DDBJ whole genome shotgun (WGS) entry which is preliminary data.</text>
</comment>
<dbReference type="AlphaFoldDB" id="A0A090NY89"/>
<gene>
    <name evidence="1" type="ORF">WRSd3_01208</name>
</gene>
<reference evidence="1 2" key="1">
    <citation type="submission" date="2013-10" db="EMBL/GenBank/DDBJ databases">
        <title>Draft genomes and the virulence plasmids of Sd1617 vaccine constructs: WRSd3 and WRSd5.</title>
        <authorList>
            <person name="Aksomboon Vongsawan A."/>
            <person name="Venkatesan M.M."/>
            <person name="Vaisvil B."/>
            <person name="Emel G."/>
            <person name="Kepatral V."/>
            <person name="Sethabutr O."/>
            <person name="Serichantalergs O."/>
            <person name="Mason C."/>
        </authorList>
    </citation>
    <scope>NUCLEOTIDE SEQUENCE [LARGE SCALE GENOMIC DNA]</scope>
    <source>
        <strain evidence="1 2">WRSd3</strain>
    </source>
</reference>
<dbReference type="Proteomes" id="UP000017944">
    <property type="component" value="Unassembled WGS sequence"/>
</dbReference>
<evidence type="ECO:0000313" key="1">
    <source>
        <dbReference type="EMBL" id="ESU80843.1"/>
    </source>
</evidence>
<organism evidence="1 2">
    <name type="scientific">Shigella dysenteriae WRSd3</name>
    <dbReference type="NCBI Taxonomy" id="1401327"/>
    <lineage>
        <taxon>Bacteria</taxon>
        <taxon>Pseudomonadati</taxon>
        <taxon>Pseudomonadota</taxon>
        <taxon>Gammaproteobacteria</taxon>
        <taxon>Enterobacterales</taxon>
        <taxon>Enterobacteriaceae</taxon>
        <taxon>Shigella</taxon>
    </lineage>
</organism>
<accession>A0A090NY89</accession>
<protein>
    <submittedName>
        <fullName evidence="1">Uncharacterized protein</fullName>
    </submittedName>
</protein>